<feature type="transmembrane region" description="Helical" evidence="1">
    <location>
        <begin position="128"/>
        <end position="147"/>
    </location>
</feature>
<evidence type="ECO:0000313" key="3">
    <source>
        <dbReference type="Proteomes" id="UP000006001"/>
    </source>
</evidence>
<feature type="transmembrane region" description="Helical" evidence="1">
    <location>
        <begin position="168"/>
        <end position="189"/>
    </location>
</feature>
<dbReference type="HOGENOM" id="CLU_100156_0_0_11"/>
<dbReference type="eggNOG" id="COG2717">
    <property type="taxonomic scope" value="Bacteria"/>
</dbReference>
<dbReference type="GeneID" id="85008225"/>
<dbReference type="STRING" id="649764.HMPREF0762_01687"/>
<keyword evidence="3" id="KW-1185">Reference proteome</keyword>
<feature type="transmembrane region" description="Helical" evidence="1">
    <location>
        <begin position="195"/>
        <end position="212"/>
    </location>
</feature>
<dbReference type="Proteomes" id="UP000006001">
    <property type="component" value="Unassembled WGS sequence"/>
</dbReference>
<gene>
    <name evidence="2" type="ORF">HMPREF0762_01687</name>
</gene>
<dbReference type="GO" id="GO:0016020">
    <property type="term" value="C:membrane"/>
    <property type="evidence" value="ECO:0007669"/>
    <property type="project" value="UniProtKB-SubCell"/>
</dbReference>
<protein>
    <recommendedName>
        <fullName evidence="4">Ferric oxidoreductase domain-containing protein</fullName>
    </recommendedName>
</protein>
<accession>D0WIL2</accession>
<evidence type="ECO:0000313" key="2">
    <source>
        <dbReference type="EMBL" id="EEZ60879.1"/>
    </source>
</evidence>
<keyword evidence="1" id="KW-1133">Transmembrane helix</keyword>
<reference evidence="2" key="1">
    <citation type="submission" date="2009-10" db="EMBL/GenBank/DDBJ databases">
        <authorList>
            <person name="Weinstock G."/>
            <person name="Sodergren E."/>
            <person name="Clifton S."/>
            <person name="Fulton L."/>
            <person name="Fulton B."/>
            <person name="Courtney L."/>
            <person name="Fronick C."/>
            <person name="Harrison M."/>
            <person name="Strong C."/>
            <person name="Farmer C."/>
            <person name="Delahaunty K."/>
            <person name="Markovic C."/>
            <person name="Hall O."/>
            <person name="Minx P."/>
            <person name="Tomlinson C."/>
            <person name="Mitreva M."/>
            <person name="Nelson J."/>
            <person name="Hou S."/>
            <person name="Wollam A."/>
            <person name="Pepin K.H."/>
            <person name="Johnson M."/>
            <person name="Bhonagiri V."/>
            <person name="Nash W.E."/>
            <person name="Warren W."/>
            <person name="Chinwalla A."/>
            <person name="Mardis E.R."/>
            <person name="Wilson R.K."/>
        </authorList>
    </citation>
    <scope>NUCLEOTIDE SEQUENCE [LARGE SCALE GENOMIC DNA]</scope>
    <source>
        <strain evidence="2">ATCC 700122</strain>
    </source>
</reference>
<comment type="caution">
    <text evidence="2">The sequence shown here is derived from an EMBL/GenBank/DDBJ whole genome shotgun (WGS) entry which is preliminary data.</text>
</comment>
<organism evidence="2 3">
    <name type="scientific">Slackia exigua (strain ATCC 700122 / DSM 15923 / CIP 105133 / JCM 11022 / KCTC 5966 / S-7)</name>
    <dbReference type="NCBI Taxonomy" id="649764"/>
    <lineage>
        <taxon>Bacteria</taxon>
        <taxon>Bacillati</taxon>
        <taxon>Actinomycetota</taxon>
        <taxon>Coriobacteriia</taxon>
        <taxon>Eggerthellales</taxon>
        <taxon>Eggerthellaceae</taxon>
        <taxon>Slackia</taxon>
    </lineage>
</organism>
<evidence type="ECO:0008006" key="4">
    <source>
        <dbReference type="Google" id="ProtNLM"/>
    </source>
</evidence>
<evidence type="ECO:0000256" key="1">
    <source>
        <dbReference type="SAM" id="Phobius"/>
    </source>
</evidence>
<dbReference type="AlphaFoldDB" id="D0WIL2"/>
<feature type="transmembrane region" description="Helical" evidence="1">
    <location>
        <begin position="26"/>
        <end position="42"/>
    </location>
</feature>
<proteinExistence type="predicted"/>
<keyword evidence="1" id="KW-0812">Transmembrane</keyword>
<feature type="transmembrane region" description="Helical" evidence="1">
    <location>
        <begin position="54"/>
        <end position="77"/>
    </location>
</feature>
<dbReference type="EMBL" id="ACUX02000016">
    <property type="protein sequence ID" value="EEZ60879.1"/>
    <property type="molecule type" value="Genomic_DNA"/>
</dbReference>
<name>D0WIL2_SLAES</name>
<dbReference type="RefSeq" id="WP_006362948.1">
    <property type="nucleotide sequence ID" value="NZ_GG700631.1"/>
</dbReference>
<sequence length="236" mass="25942">MNAVLVLLIAIAACFALRNPLKKAPLAFYVLAAIVVVTFLMLDSLDASRSVRLAFFWTIQKCLVPLALFIVVMYIGVLPRTSKVALWLRPIRAELSIVAWILTLGHVVVYLQSYLSPLIGGVGVRNNVMIGIVVAIGLFVLLILLGVTSFKSVKKHMDARGWKAVQRLAYLFFGLVYVHLLLLLMPAAIGGGDAAIASMFMYTAIFGIYAVARVHRFLTDRTEEQSCELSEDEAAN</sequence>
<keyword evidence="1" id="KW-0472">Membrane</keyword>
<dbReference type="OrthoDB" id="3174396at2"/>